<sequence length="157" mass="18056">MKKVTKTLSPEAFEAVCSIWEQHINEFIFQLSDGSIPTLRNAEWSVRKKRIFVCEPDPNGKKKRGACGPYFSSFTSLNRAAAGAVWKLFKRFSKEHGLNSLERLRNNEKELGRYDFRASNSETEDEFSCSIYLPGEWNKAGIHISMTIGPRYRNEDL</sequence>
<dbReference type="RefSeq" id="WP_117544197.1">
    <property type="nucleotide sequence ID" value="NZ_JBKUNB010000018.1"/>
</dbReference>
<evidence type="ECO:0000313" key="2">
    <source>
        <dbReference type="Proteomes" id="UP000260812"/>
    </source>
</evidence>
<name>A0A3E3I7L6_9FIRM</name>
<proteinExistence type="predicted"/>
<gene>
    <name evidence="1" type="ORF">DXC51_07340</name>
</gene>
<protein>
    <submittedName>
        <fullName evidence="1">Uncharacterized protein</fullName>
    </submittedName>
</protein>
<dbReference type="AlphaFoldDB" id="A0A3E3I7L6"/>
<dbReference type="GeneID" id="97986698"/>
<comment type="caution">
    <text evidence="1">The sequence shown here is derived from an EMBL/GenBank/DDBJ whole genome shotgun (WGS) entry which is preliminary data.</text>
</comment>
<accession>A0A3E3I7L6</accession>
<organism evidence="1 2">
    <name type="scientific">Eisenbergiella massiliensis</name>
    <dbReference type="NCBI Taxonomy" id="1720294"/>
    <lineage>
        <taxon>Bacteria</taxon>
        <taxon>Bacillati</taxon>
        <taxon>Bacillota</taxon>
        <taxon>Clostridia</taxon>
        <taxon>Lachnospirales</taxon>
        <taxon>Lachnospiraceae</taxon>
        <taxon>Eisenbergiella</taxon>
    </lineage>
</organism>
<dbReference type="EMBL" id="QVLV01000004">
    <property type="protein sequence ID" value="RGE62414.1"/>
    <property type="molecule type" value="Genomic_DNA"/>
</dbReference>
<keyword evidence="2" id="KW-1185">Reference proteome</keyword>
<dbReference type="Proteomes" id="UP000260812">
    <property type="component" value="Unassembled WGS sequence"/>
</dbReference>
<reference evidence="1" key="1">
    <citation type="submission" date="2018-08" db="EMBL/GenBank/DDBJ databases">
        <title>A genome reference for cultivated species of the human gut microbiota.</title>
        <authorList>
            <person name="Zou Y."/>
            <person name="Xue W."/>
            <person name="Luo G."/>
        </authorList>
    </citation>
    <scope>NUCLEOTIDE SEQUENCE [LARGE SCALE GENOMIC DNA]</scope>
    <source>
        <strain evidence="1">TF05-5AC</strain>
    </source>
</reference>
<evidence type="ECO:0000313" key="1">
    <source>
        <dbReference type="EMBL" id="RGE62414.1"/>
    </source>
</evidence>